<dbReference type="OrthoDB" id="7486196at2759"/>
<keyword evidence="3" id="KW-1185">Reference proteome</keyword>
<dbReference type="Pfam" id="PF05018">
    <property type="entry name" value="CFA20_dom"/>
    <property type="match status" value="1"/>
</dbReference>
<dbReference type="AlphaFoldDB" id="A0A9N9RPJ7"/>
<dbReference type="InterPro" id="IPR007714">
    <property type="entry name" value="CFA20_dom"/>
</dbReference>
<evidence type="ECO:0000313" key="2">
    <source>
        <dbReference type="EMBL" id="CAG9800335.1"/>
    </source>
</evidence>
<accession>A0A9N9RPJ7</accession>
<feature type="domain" description="CFA20" evidence="1">
    <location>
        <begin position="1"/>
        <end position="184"/>
    </location>
</feature>
<dbReference type="PANTHER" id="PTHR12458">
    <property type="entry name" value="ORF PROTEIN"/>
    <property type="match status" value="1"/>
</dbReference>
<sequence length="232" mass="26871">MFRNTFQKGFLSIFYSIGSKPLLIWDTKVSHGHIKRITDEDSKSLALDIRGVNVINCYITAPADPCTCLGIKLPFMTIIVKNLKKQFSFEVQILDDRNQLRRFRFSNYQKKTRVSNFTTNMPLALNCGWNQIQMNLVDFTRRAYGTNYMETVRITIHANCRLRNIYFSDRLYTDDEKPVAFKFMGKDDEKKKEKEALKKILKEPKKSVVAIETVRPSSPVSHITETAVVNEA</sequence>
<evidence type="ECO:0000259" key="1">
    <source>
        <dbReference type="Pfam" id="PF05018"/>
    </source>
</evidence>
<gene>
    <name evidence="2" type="ORF">CHIRRI_LOCUS3280</name>
</gene>
<dbReference type="EMBL" id="OU895877">
    <property type="protein sequence ID" value="CAG9800335.1"/>
    <property type="molecule type" value="Genomic_DNA"/>
</dbReference>
<reference evidence="2" key="2">
    <citation type="submission" date="2022-10" db="EMBL/GenBank/DDBJ databases">
        <authorList>
            <consortium name="ENA_rothamsted_submissions"/>
            <consortium name="culmorum"/>
            <person name="King R."/>
        </authorList>
    </citation>
    <scope>NUCLEOTIDE SEQUENCE</scope>
</reference>
<dbReference type="Proteomes" id="UP001153620">
    <property type="component" value="Chromosome 1"/>
</dbReference>
<reference evidence="2" key="1">
    <citation type="submission" date="2022-01" db="EMBL/GenBank/DDBJ databases">
        <authorList>
            <person name="King R."/>
        </authorList>
    </citation>
    <scope>NUCLEOTIDE SEQUENCE</scope>
</reference>
<proteinExistence type="predicted"/>
<organism evidence="2 3">
    <name type="scientific">Chironomus riparius</name>
    <dbReference type="NCBI Taxonomy" id="315576"/>
    <lineage>
        <taxon>Eukaryota</taxon>
        <taxon>Metazoa</taxon>
        <taxon>Ecdysozoa</taxon>
        <taxon>Arthropoda</taxon>
        <taxon>Hexapoda</taxon>
        <taxon>Insecta</taxon>
        <taxon>Pterygota</taxon>
        <taxon>Neoptera</taxon>
        <taxon>Endopterygota</taxon>
        <taxon>Diptera</taxon>
        <taxon>Nematocera</taxon>
        <taxon>Chironomoidea</taxon>
        <taxon>Chironomidae</taxon>
        <taxon>Chironominae</taxon>
        <taxon>Chironomus</taxon>
    </lineage>
</organism>
<dbReference type="InterPro" id="IPR040441">
    <property type="entry name" value="CFA20/CFAP20DC"/>
</dbReference>
<name>A0A9N9RPJ7_9DIPT</name>
<protein>
    <recommendedName>
        <fullName evidence="1">CFA20 domain-containing protein</fullName>
    </recommendedName>
</protein>
<evidence type="ECO:0000313" key="3">
    <source>
        <dbReference type="Proteomes" id="UP001153620"/>
    </source>
</evidence>